<keyword evidence="7" id="KW-0472">Membrane</keyword>
<keyword evidence="7" id="KW-0812">Transmembrane</keyword>
<dbReference type="Gene3D" id="3.90.1580.10">
    <property type="entry name" value="paralog of FGE (formylglycine-generating enzyme)"/>
    <property type="match status" value="1"/>
</dbReference>
<dbReference type="PROSITE" id="PS00107">
    <property type="entry name" value="PROTEIN_KINASE_ATP"/>
    <property type="match status" value="1"/>
</dbReference>
<sequence>MSSAADPTATFFQNLQSCGLLTAAQLRELWGWVAHQKPDLPTMAKEISRRGWLTAFQIKEVARGRAAALLVAGRYRLLDVLGEGGMGRVYKAHDTKMGRDVALKVIRKEKLVNPAAAGRFAQEILALGQLTKHPNVVEVLDADQVGDSHYCVMEYIDGSDLTRTVRDRGPLPIPEACEIIRQAALGLQHASESGLVHRDIKPSNIIVPRAGGPVKLVDLGLARLMGAPADEDSHRITQEGFVIGTPDFLAPEQARDPMSVDVRADIYALGGTLFYALTGRAPYEGGNPTEKLLKHCTEPPPPLRPLRPDAPPQLEHLIHWFMAKRPEDRPQAPLHMALALQPFCPPPAPGTGAFAAPGGAGYGPAPVRHPRASGTYPLPHAAPARGLPRARPSPGYPPAYPHPPGYGPPALPLPPPEPSPSNQVFKLPPQATDRDPIRRRSEARFPVGPVLVALGALFVVAVIGIAVYRLLLQSQPAVPEPFTNTSGMKLVRLEGGTFRMGSPDTEPGHRPDEAPVHEVTVRGPFFVSATEITNGQYFKLMGSNPSKGAKIAARPEHLPVDNVTWDEANEFCRKLTEKERGSPWARKNWEYRLPTEAEWEYACRAGTATPVAFGERMVFGNQAVFKPDGTDPLEIADETLRPLPVPQETGKTEPNKFGLYDMHGNVAEWCSDWYKSEAYRDAAKDNPTGPADGDRRVVRGGSFRDAASLTRSAARTGVRPTDRHDTIGFRIVYAPVVK</sequence>
<name>A0A6M5YVB4_9BACT</name>
<evidence type="ECO:0000256" key="4">
    <source>
        <dbReference type="ARBA" id="ARBA00022840"/>
    </source>
</evidence>
<evidence type="ECO:0000256" key="2">
    <source>
        <dbReference type="ARBA" id="ARBA00022741"/>
    </source>
</evidence>
<dbReference type="GO" id="GO:0004674">
    <property type="term" value="F:protein serine/threonine kinase activity"/>
    <property type="evidence" value="ECO:0007669"/>
    <property type="project" value="TreeGrafter"/>
</dbReference>
<keyword evidence="10" id="KW-1185">Reference proteome</keyword>
<dbReference type="SUPFAM" id="SSF56436">
    <property type="entry name" value="C-type lectin-like"/>
    <property type="match status" value="1"/>
</dbReference>
<evidence type="ECO:0000256" key="6">
    <source>
        <dbReference type="SAM" id="MobiDB-lite"/>
    </source>
</evidence>
<dbReference type="InterPro" id="IPR000719">
    <property type="entry name" value="Prot_kinase_dom"/>
</dbReference>
<dbReference type="EMBL" id="CP053452">
    <property type="protein sequence ID" value="QJW97414.1"/>
    <property type="molecule type" value="Genomic_DNA"/>
</dbReference>
<reference evidence="10" key="1">
    <citation type="submission" date="2020-05" db="EMBL/GenBank/DDBJ databases">
        <title>Frigoriglobus tundricola gen. nov., sp. nov., a psychrotolerant cellulolytic planctomycete of the family Gemmataceae with two divergent copies of 16S rRNA gene.</title>
        <authorList>
            <person name="Kulichevskaya I.S."/>
            <person name="Ivanova A.A."/>
            <person name="Naumoff D.G."/>
            <person name="Beletsky A.V."/>
            <person name="Rijpstra W.I.C."/>
            <person name="Sinninghe Damste J.S."/>
            <person name="Mardanov A.V."/>
            <person name="Ravin N.V."/>
            <person name="Dedysh S.N."/>
        </authorList>
    </citation>
    <scope>NUCLEOTIDE SEQUENCE [LARGE SCALE GENOMIC DNA]</scope>
    <source>
        <strain evidence="10">PL17</strain>
    </source>
</reference>
<dbReference type="SUPFAM" id="SSF56112">
    <property type="entry name" value="Protein kinase-like (PK-like)"/>
    <property type="match status" value="1"/>
</dbReference>
<dbReference type="CDD" id="cd14014">
    <property type="entry name" value="STKc_PknB_like"/>
    <property type="match status" value="1"/>
</dbReference>
<dbReference type="InterPro" id="IPR042095">
    <property type="entry name" value="SUMF_sf"/>
</dbReference>
<keyword evidence="7" id="KW-1133">Transmembrane helix</keyword>
<feature type="transmembrane region" description="Helical" evidence="7">
    <location>
        <begin position="447"/>
        <end position="471"/>
    </location>
</feature>
<evidence type="ECO:0000256" key="1">
    <source>
        <dbReference type="ARBA" id="ARBA00022679"/>
    </source>
</evidence>
<evidence type="ECO:0000313" key="9">
    <source>
        <dbReference type="EMBL" id="QJW97414.1"/>
    </source>
</evidence>
<dbReference type="InterPro" id="IPR005532">
    <property type="entry name" value="SUMF_dom"/>
</dbReference>
<dbReference type="Gene3D" id="3.30.200.20">
    <property type="entry name" value="Phosphorylase Kinase, domain 1"/>
    <property type="match status" value="1"/>
</dbReference>
<dbReference type="KEGG" id="ftj:FTUN_4988"/>
<dbReference type="RefSeq" id="WP_171472785.1">
    <property type="nucleotide sequence ID" value="NZ_CP053452.2"/>
</dbReference>
<evidence type="ECO:0000256" key="7">
    <source>
        <dbReference type="SAM" id="Phobius"/>
    </source>
</evidence>
<feature type="compositionally biased region" description="Pro residues" evidence="6">
    <location>
        <begin position="394"/>
        <end position="419"/>
    </location>
</feature>
<evidence type="ECO:0000259" key="8">
    <source>
        <dbReference type="PROSITE" id="PS50011"/>
    </source>
</evidence>
<proteinExistence type="predicted"/>
<protein>
    <recommendedName>
        <fullName evidence="8">Protein kinase domain-containing protein</fullName>
    </recommendedName>
</protein>
<gene>
    <name evidence="9" type="ORF">FTUN_4988</name>
</gene>
<keyword evidence="3" id="KW-0418">Kinase</keyword>
<evidence type="ECO:0000256" key="3">
    <source>
        <dbReference type="ARBA" id="ARBA00022777"/>
    </source>
</evidence>
<dbReference type="Proteomes" id="UP000503447">
    <property type="component" value="Chromosome"/>
</dbReference>
<dbReference type="GO" id="GO:0005524">
    <property type="term" value="F:ATP binding"/>
    <property type="evidence" value="ECO:0007669"/>
    <property type="project" value="UniProtKB-UniRule"/>
</dbReference>
<dbReference type="SMART" id="SM00220">
    <property type="entry name" value="S_TKc"/>
    <property type="match status" value="1"/>
</dbReference>
<dbReference type="InterPro" id="IPR017441">
    <property type="entry name" value="Protein_kinase_ATP_BS"/>
</dbReference>
<dbReference type="PANTHER" id="PTHR43289:SF6">
    <property type="entry name" value="SERINE_THREONINE-PROTEIN KINASE NEKL-3"/>
    <property type="match status" value="1"/>
</dbReference>
<dbReference type="PROSITE" id="PS00108">
    <property type="entry name" value="PROTEIN_KINASE_ST"/>
    <property type="match status" value="1"/>
</dbReference>
<accession>A0A6M5YVB4</accession>
<dbReference type="Gene3D" id="1.10.510.10">
    <property type="entry name" value="Transferase(Phosphotransferase) domain 1"/>
    <property type="match status" value="1"/>
</dbReference>
<keyword evidence="2 5" id="KW-0547">Nucleotide-binding</keyword>
<dbReference type="PANTHER" id="PTHR43289">
    <property type="entry name" value="MITOGEN-ACTIVATED PROTEIN KINASE KINASE KINASE 20-RELATED"/>
    <property type="match status" value="1"/>
</dbReference>
<feature type="region of interest" description="Disordered" evidence="6">
    <location>
        <begin position="365"/>
        <end position="433"/>
    </location>
</feature>
<dbReference type="PROSITE" id="PS50011">
    <property type="entry name" value="PROTEIN_KINASE_DOM"/>
    <property type="match status" value="1"/>
</dbReference>
<dbReference type="Pfam" id="PF03781">
    <property type="entry name" value="FGE-sulfatase"/>
    <property type="match status" value="1"/>
</dbReference>
<evidence type="ECO:0000313" key="10">
    <source>
        <dbReference type="Proteomes" id="UP000503447"/>
    </source>
</evidence>
<keyword evidence="1" id="KW-0808">Transferase</keyword>
<keyword evidence="4 5" id="KW-0067">ATP-binding</keyword>
<feature type="domain" description="Protein kinase" evidence="8">
    <location>
        <begin position="75"/>
        <end position="344"/>
    </location>
</feature>
<feature type="compositionally biased region" description="Low complexity" evidence="6">
    <location>
        <begin position="377"/>
        <end position="393"/>
    </location>
</feature>
<dbReference type="AlphaFoldDB" id="A0A6M5YVB4"/>
<dbReference type="Pfam" id="PF00069">
    <property type="entry name" value="Pkinase"/>
    <property type="match status" value="1"/>
</dbReference>
<dbReference type="InterPro" id="IPR016187">
    <property type="entry name" value="CTDL_fold"/>
</dbReference>
<evidence type="ECO:0000256" key="5">
    <source>
        <dbReference type="PROSITE-ProRule" id="PRU10141"/>
    </source>
</evidence>
<dbReference type="InterPro" id="IPR011009">
    <property type="entry name" value="Kinase-like_dom_sf"/>
</dbReference>
<feature type="binding site" evidence="5">
    <location>
        <position position="108"/>
    </location>
    <ligand>
        <name>ATP</name>
        <dbReference type="ChEBI" id="CHEBI:30616"/>
    </ligand>
</feature>
<dbReference type="InterPro" id="IPR008271">
    <property type="entry name" value="Ser/Thr_kinase_AS"/>
</dbReference>
<organism evidence="9 10">
    <name type="scientific">Frigoriglobus tundricola</name>
    <dbReference type="NCBI Taxonomy" id="2774151"/>
    <lineage>
        <taxon>Bacteria</taxon>
        <taxon>Pseudomonadati</taxon>
        <taxon>Planctomycetota</taxon>
        <taxon>Planctomycetia</taxon>
        <taxon>Gemmatales</taxon>
        <taxon>Gemmataceae</taxon>
        <taxon>Frigoriglobus</taxon>
    </lineage>
</organism>